<evidence type="ECO:0000256" key="1">
    <source>
        <dbReference type="ARBA" id="ARBA00022741"/>
    </source>
</evidence>
<dbReference type="PROSITE" id="PS51186">
    <property type="entry name" value="GNAT"/>
    <property type="match status" value="1"/>
</dbReference>
<keyword evidence="2 3" id="KW-0067">ATP-binding</keyword>
<dbReference type="SMART" id="SM00764">
    <property type="entry name" value="Citrate_ly_lig"/>
    <property type="match status" value="1"/>
</dbReference>
<evidence type="ECO:0000313" key="5">
    <source>
        <dbReference type="EMBL" id="MBF0934233.1"/>
    </source>
</evidence>
<dbReference type="Pfam" id="PF08218">
    <property type="entry name" value="Citrate_ly_lig"/>
    <property type="match status" value="1"/>
</dbReference>
<dbReference type="GO" id="GO:0016747">
    <property type="term" value="F:acyltransferase activity, transferring groups other than amino-acyl groups"/>
    <property type="evidence" value="ECO:0007669"/>
    <property type="project" value="InterPro"/>
</dbReference>
<protein>
    <recommendedName>
        <fullName evidence="3">[Citrate [pro-3S]-lyase] ligase</fullName>
        <ecNumber evidence="3">6.2.1.22</ecNumber>
    </recommendedName>
</protein>
<organism evidence="5 6">
    <name type="scientific">Abiotrophia defectiva</name>
    <name type="common">Streptococcus defectivus</name>
    <dbReference type="NCBI Taxonomy" id="46125"/>
    <lineage>
        <taxon>Bacteria</taxon>
        <taxon>Bacillati</taxon>
        <taxon>Bacillota</taxon>
        <taxon>Bacilli</taxon>
        <taxon>Lactobacillales</taxon>
        <taxon>Aerococcaceae</taxon>
        <taxon>Abiotrophia</taxon>
    </lineage>
</organism>
<feature type="domain" description="N-acetyltransferase" evidence="4">
    <location>
        <begin position="1"/>
        <end position="127"/>
    </location>
</feature>
<dbReference type="InterPro" id="IPR004821">
    <property type="entry name" value="Cyt_trans-like"/>
</dbReference>
<dbReference type="PANTHER" id="PTHR40599">
    <property type="entry name" value="[CITRATE [PRO-3S]-LYASE] LIGASE"/>
    <property type="match status" value="1"/>
</dbReference>
<dbReference type="InterPro" id="IPR005216">
    <property type="entry name" value="Citrate_lyase_ligase"/>
</dbReference>
<dbReference type="AlphaFoldDB" id="A0A929QS05"/>
<dbReference type="SUPFAM" id="SSF52374">
    <property type="entry name" value="Nucleotidylyl transferase"/>
    <property type="match status" value="1"/>
</dbReference>
<dbReference type="Proteomes" id="UP000757900">
    <property type="component" value="Unassembled WGS sequence"/>
</dbReference>
<dbReference type="InterPro" id="IPR014729">
    <property type="entry name" value="Rossmann-like_a/b/a_fold"/>
</dbReference>
<dbReference type="Gene3D" id="3.40.50.620">
    <property type="entry name" value="HUPs"/>
    <property type="match status" value="1"/>
</dbReference>
<comment type="function">
    <text evidence="3">Acetylation of prosthetic group (2-(5''-phosphoribosyl)-3'-dephosphocoenzyme-A) of the gamma subunit of citrate lyase.</text>
</comment>
<evidence type="ECO:0000256" key="3">
    <source>
        <dbReference type="PIRNR" id="PIRNR005751"/>
    </source>
</evidence>
<comment type="caution">
    <text evidence="5">The sequence shown here is derived from an EMBL/GenBank/DDBJ whole genome shotgun (WGS) entry which is preliminary data.</text>
</comment>
<evidence type="ECO:0000256" key="2">
    <source>
        <dbReference type="ARBA" id="ARBA00022840"/>
    </source>
</evidence>
<dbReference type="InterPro" id="IPR013166">
    <property type="entry name" value="Citrate_lyase_ligase_C"/>
</dbReference>
<dbReference type="PANTHER" id="PTHR40599:SF1">
    <property type="entry name" value="[CITRATE [PRO-3S]-LYASE] LIGASE"/>
    <property type="match status" value="1"/>
</dbReference>
<dbReference type="GO" id="GO:0005524">
    <property type="term" value="F:ATP binding"/>
    <property type="evidence" value="ECO:0007669"/>
    <property type="project" value="UniProtKB-UniRule"/>
</dbReference>
<dbReference type="GO" id="GO:0008771">
    <property type="term" value="F:[citrate (pro-3S)-lyase] ligase activity"/>
    <property type="evidence" value="ECO:0007669"/>
    <property type="project" value="UniProtKB-EC"/>
</dbReference>
<dbReference type="SUPFAM" id="SSF55729">
    <property type="entry name" value="Acyl-CoA N-acyltransferases (Nat)"/>
    <property type="match status" value="1"/>
</dbReference>
<gene>
    <name evidence="5" type="primary">citC</name>
    <name evidence="5" type="ORF">HXK00_01145</name>
</gene>
<dbReference type="PIRSF" id="PIRSF005751">
    <property type="entry name" value="Acet_citr_lig"/>
    <property type="match status" value="1"/>
</dbReference>
<proteinExistence type="predicted"/>
<dbReference type="NCBIfam" id="TIGR00124">
    <property type="entry name" value="cit_ly_ligase"/>
    <property type="match status" value="1"/>
</dbReference>
<keyword evidence="3 5" id="KW-0436">Ligase</keyword>
<sequence length="344" mass="38784">MDSYVTRRLWLDRDPQALRDWQALMQAAKLSDQERVDYTIGIYDGTRLAATGSLDGKILKCLVVCAAYQSENLLTQVVMALLERLDQEGLTNRFVYTKPKNLPYFKALGFRLLAQTEALLFMEQGFPSFQDYLSYLAQHKVDRSKNGAIVMNANPFTLGHRYLVEQALSACDHLYIFVVSEDRSYFSAQDRFKMVQAGVADLANVTVLPSRDYMVSQATFPSYFLKERADLAVAQVQAELDAQVFKAFIAPSLEIAVRFVGEEPLSPVTQVYNQALAQAFGQDLDLKIIPRLEKDGQVISATRVRAAIQAGKLADWVNLVPQSTYHYIQSQDLLGQDAQREKVE</sequence>
<evidence type="ECO:0000259" key="4">
    <source>
        <dbReference type="PROSITE" id="PS51186"/>
    </source>
</evidence>
<dbReference type="EMBL" id="JABZFV010000006">
    <property type="protein sequence ID" value="MBF0934233.1"/>
    <property type="molecule type" value="Genomic_DNA"/>
</dbReference>
<dbReference type="InterPro" id="IPR016181">
    <property type="entry name" value="Acyl_CoA_acyltransferase"/>
</dbReference>
<dbReference type="InterPro" id="IPR000182">
    <property type="entry name" value="GNAT_dom"/>
</dbReference>
<dbReference type="EC" id="6.2.1.22" evidence="3"/>
<evidence type="ECO:0000313" key="6">
    <source>
        <dbReference type="Proteomes" id="UP000757900"/>
    </source>
</evidence>
<comment type="catalytic activity">
    <reaction evidence="3">
        <text>holo-[citrate lyase ACP] + acetate + ATP = acetyl-[citrate lyase ACP] + AMP + diphosphate</text>
        <dbReference type="Rhea" id="RHEA:23788"/>
        <dbReference type="Rhea" id="RHEA-COMP:10158"/>
        <dbReference type="Rhea" id="RHEA-COMP:13710"/>
        <dbReference type="ChEBI" id="CHEBI:30089"/>
        <dbReference type="ChEBI" id="CHEBI:30616"/>
        <dbReference type="ChEBI" id="CHEBI:33019"/>
        <dbReference type="ChEBI" id="CHEBI:82683"/>
        <dbReference type="ChEBI" id="CHEBI:137976"/>
        <dbReference type="ChEBI" id="CHEBI:456215"/>
        <dbReference type="EC" id="6.2.1.22"/>
    </reaction>
</comment>
<reference evidence="5" key="1">
    <citation type="submission" date="2020-04" db="EMBL/GenBank/DDBJ databases">
        <title>Deep metagenomics examines the oral microbiome during advanced dental caries in children, revealing novel taxa and co-occurrences with host molecules.</title>
        <authorList>
            <person name="Baker J.L."/>
            <person name="Morton J.T."/>
            <person name="Dinis M."/>
            <person name="Alvarez R."/>
            <person name="Tran N.C."/>
            <person name="Knight R."/>
            <person name="Edlund A."/>
        </authorList>
    </citation>
    <scope>NUCLEOTIDE SEQUENCE</scope>
    <source>
        <strain evidence="5">JCVI_23_bin.16</strain>
    </source>
</reference>
<name>A0A929QS05_ABIDE</name>
<accession>A0A929QS05</accession>
<keyword evidence="1 3" id="KW-0547">Nucleotide-binding</keyword>
<dbReference type="NCBIfam" id="TIGR00125">
    <property type="entry name" value="cyt_tran_rel"/>
    <property type="match status" value="1"/>
</dbReference>